<organism evidence="3 4">
    <name type="scientific">Basidiobolus ranarum</name>
    <dbReference type="NCBI Taxonomy" id="34480"/>
    <lineage>
        <taxon>Eukaryota</taxon>
        <taxon>Fungi</taxon>
        <taxon>Fungi incertae sedis</taxon>
        <taxon>Zoopagomycota</taxon>
        <taxon>Entomophthoromycotina</taxon>
        <taxon>Basidiobolomycetes</taxon>
        <taxon>Basidiobolales</taxon>
        <taxon>Basidiobolaceae</taxon>
        <taxon>Basidiobolus</taxon>
    </lineage>
</organism>
<sequence>MILAAVVGSYLIIHLLGLVFGGVEKRQRGWKVVVLVLNIMIFLQITGMAVIAHLFSTSTLFYVGANYGSCFIFNIISWIIELFAAGFLFVYAWRYSGIVEYEPIPDDTAHEHTSTNPPPVVLSEEPEEVPEDQRVRVQE</sequence>
<name>A0ABR2WDG2_9FUNG</name>
<feature type="transmembrane region" description="Helical" evidence="2">
    <location>
        <begin position="75"/>
        <end position="93"/>
    </location>
</feature>
<keyword evidence="4" id="KW-1185">Reference proteome</keyword>
<reference evidence="3 4" key="1">
    <citation type="submission" date="2023-04" db="EMBL/GenBank/DDBJ databases">
        <title>Genome of Basidiobolus ranarum AG-B5.</title>
        <authorList>
            <person name="Stajich J.E."/>
            <person name="Carter-House D."/>
            <person name="Gryganskyi A."/>
        </authorList>
    </citation>
    <scope>NUCLEOTIDE SEQUENCE [LARGE SCALE GENOMIC DNA]</scope>
    <source>
        <strain evidence="3 4">AG-B5</strain>
    </source>
</reference>
<comment type="caution">
    <text evidence="3">The sequence shown here is derived from an EMBL/GenBank/DDBJ whole genome shotgun (WGS) entry which is preliminary data.</text>
</comment>
<gene>
    <name evidence="3" type="ORF">K7432_017362</name>
</gene>
<evidence type="ECO:0000256" key="1">
    <source>
        <dbReference type="SAM" id="MobiDB-lite"/>
    </source>
</evidence>
<dbReference type="EMBL" id="JASJQH010003683">
    <property type="protein sequence ID" value="KAK9759543.1"/>
    <property type="molecule type" value="Genomic_DNA"/>
</dbReference>
<keyword evidence="2" id="KW-0812">Transmembrane</keyword>
<keyword evidence="2" id="KW-0472">Membrane</keyword>
<proteinExistence type="predicted"/>
<accession>A0ABR2WDG2</accession>
<feature type="transmembrane region" description="Helical" evidence="2">
    <location>
        <begin position="6"/>
        <end position="23"/>
    </location>
</feature>
<feature type="transmembrane region" description="Helical" evidence="2">
    <location>
        <begin position="35"/>
        <end position="55"/>
    </location>
</feature>
<dbReference type="Proteomes" id="UP001479436">
    <property type="component" value="Unassembled WGS sequence"/>
</dbReference>
<feature type="region of interest" description="Disordered" evidence="1">
    <location>
        <begin position="106"/>
        <end position="139"/>
    </location>
</feature>
<keyword evidence="2" id="KW-1133">Transmembrane helix</keyword>
<evidence type="ECO:0000313" key="3">
    <source>
        <dbReference type="EMBL" id="KAK9759543.1"/>
    </source>
</evidence>
<evidence type="ECO:0000256" key="2">
    <source>
        <dbReference type="SAM" id="Phobius"/>
    </source>
</evidence>
<protein>
    <submittedName>
        <fullName evidence="3">Uncharacterized protein</fullName>
    </submittedName>
</protein>
<evidence type="ECO:0000313" key="4">
    <source>
        <dbReference type="Proteomes" id="UP001479436"/>
    </source>
</evidence>